<keyword evidence="3" id="KW-0732">Signal</keyword>
<feature type="chain" id="PRO_5012148821" description="Additional component NikL of nickel ECF transporter" evidence="3">
    <location>
        <begin position="36"/>
        <end position="234"/>
    </location>
</feature>
<feature type="transmembrane region" description="Helical" evidence="2">
    <location>
        <begin position="212"/>
        <end position="229"/>
    </location>
</feature>
<feature type="compositionally biased region" description="Low complexity" evidence="1">
    <location>
        <begin position="134"/>
        <end position="147"/>
    </location>
</feature>
<evidence type="ECO:0008006" key="5">
    <source>
        <dbReference type="Google" id="ProtNLM"/>
    </source>
</evidence>
<dbReference type="EMBL" id="FLUP01000001">
    <property type="protein sequence ID" value="SBV94298.1"/>
    <property type="molecule type" value="Genomic_DNA"/>
</dbReference>
<dbReference type="AlphaFoldDB" id="A0A212J4B8"/>
<proteinExistence type="predicted"/>
<name>A0A212J4B8_9BACT</name>
<feature type="compositionally biased region" description="Low complexity" evidence="1">
    <location>
        <begin position="156"/>
        <end position="171"/>
    </location>
</feature>
<accession>A0A212J4B8</accession>
<evidence type="ECO:0000256" key="1">
    <source>
        <dbReference type="SAM" id="MobiDB-lite"/>
    </source>
</evidence>
<sequence>MHSTCSRRAFSPTLPALLSTLFLLFTLALPHAAQAHRVNVFAWTEGDQVVAECGFNGGNKVKQGQVVVYDAATGAKLQEGRTDDQGVYRFPVPAEGKAHGLRIVVKAGEGHQNEWMMDAAELAAVQTPAIPASASEAKDAAAPAAEKTSPVTHAVSTAPPGAKGAAAPTPSAAGVSSGELQTIVNAALDVKLGPIRRELAEMRVSRPGFSEIFGGIGWLVGLAGIALYFKGRRG</sequence>
<keyword evidence="2" id="KW-0812">Transmembrane</keyword>
<feature type="region of interest" description="Disordered" evidence="1">
    <location>
        <begin position="134"/>
        <end position="171"/>
    </location>
</feature>
<evidence type="ECO:0000256" key="3">
    <source>
        <dbReference type="SAM" id="SignalP"/>
    </source>
</evidence>
<reference evidence="4" key="1">
    <citation type="submission" date="2016-04" db="EMBL/GenBank/DDBJ databases">
        <authorList>
            <person name="Evans L.H."/>
            <person name="Alamgir A."/>
            <person name="Owens N."/>
            <person name="Weber N.D."/>
            <person name="Virtaneva K."/>
            <person name="Barbian K."/>
            <person name="Babar A."/>
            <person name="Rosenke K."/>
        </authorList>
    </citation>
    <scope>NUCLEOTIDE SEQUENCE</scope>
    <source>
        <strain evidence="4">92-2</strain>
    </source>
</reference>
<protein>
    <recommendedName>
        <fullName evidence="5">Additional component NikL of nickel ECF transporter</fullName>
    </recommendedName>
</protein>
<keyword evidence="2" id="KW-1133">Transmembrane helix</keyword>
<gene>
    <name evidence="4" type="ORF">KM92DES2_10511</name>
</gene>
<dbReference type="RefSeq" id="WP_227117690.1">
    <property type="nucleotide sequence ID" value="NZ_LT598928.1"/>
</dbReference>
<evidence type="ECO:0000313" key="4">
    <source>
        <dbReference type="EMBL" id="SBV94298.1"/>
    </source>
</evidence>
<feature type="signal peptide" evidence="3">
    <location>
        <begin position="1"/>
        <end position="35"/>
    </location>
</feature>
<keyword evidence="2" id="KW-0472">Membrane</keyword>
<evidence type="ECO:0000256" key="2">
    <source>
        <dbReference type="SAM" id="Phobius"/>
    </source>
</evidence>
<organism evidence="4">
    <name type="scientific">uncultured Desulfovibrio sp</name>
    <dbReference type="NCBI Taxonomy" id="167968"/>
    <lineage>
        <taxon>Bacteria</taxon>
        <taxon>Pseudomonadati</taxon>
        <taxon>Thermodesulfobacteriota</taxon>
        <taxon>Desulfovibrionia</taxon>
        <taxon>Desulfovibrionales</taxon>
        <taxon>Desulfovibrionaceae</taxon>
        <taxon>Desulfovibrio</taxon>
        <taxon>environmental samples</taxon>
    </lineage>
</organism>